<dbReference type="EMBL" id="SMLD01000341">
    <property type="protein sequence ID" value="TDE19399.1"/>
    <property type="molecule type" value="Genomic_DNA"/>
</dbReference>
<evidence type="ECO:0000256" key="1">
    <source>
        <dbReference type="SAM" id="MobiDB-lite"/>
    </source>
</evidence>
<protein>
    <submittedName>
        <fullName evidence="2">Uncharacterized protein</fullName>
    </submittedName>
</protein>
<sequence length="74" mass="7493">MGTPSEKQIGGNTLIEELGQDGDAVTYPAARPGLDEAVTTLRGAPTAPHPSCRTDQGTPAAAATPPHGAPRLHP</sequence>
<reference evidence="2 3" key="1">
    <citation type="submission" date="2019-03" db="EMBL/GenBank/DDBJ databases">
        <title>Draft genome sequences of novel Actinobacteria.</title>
        <authorList>
            <person name="Sahin N."/>
            <person name="Ay H."/>
            <person name="Saygin H."/>
        </authorList>
    </citation>
    <scope>NUCLEOTIDE SEQUENCE [LARGE SCALE GENOMIC DNA]</scope>
    <source>
        <strain evidence="2 3">6K102</strain>
    </source>
</reference>
<dbReference type="AlphaFoldDB" id="A0A4R5DXB1"/>
<feature type="region of interest" description="Disordered" evidence="1">
    <location>
        <begin position="41"/>
        <end position="74"/>
    </location>
</feature>
<dbReference type="RefSeq" id="WP_132641973.1">
    <property type="nucleotide sequence ID" value="NZ_SMLD01000341.1"/>
</dbReference>
<feature type="compositionally biased region" description="Low complexity" evidence="1">
    <location>
        <begin position="57"/>
        <end position="66"/>
    </location>
</feature>
<keyword evidence="3" id="KW-1185">Reference proteome</keyword>
<proteinExistence type="predicted"/>
<comment type="caution">
    <text evidence="2">The sequence shown here is derived from an EMBL/GenBank/DDBJ whole genome shotgun (WGS) entry which is preliminary data.</text>
</comment>
<organism evidence="2 3">
    <name type="scientific">Nonomuraea mesophila</name>
    <dbReference type="NCBI Taxonomy" id="2530382"/>
    <lineage>
        <taxon>Bacteria</taxon>
        <taxon>Bacillati</taxon>
        <taxon>Actinomycetota</taxon>
        <taxon>Actinomycetes</taxon>
        <taxon>Streptosporangiales</taxon>
        <taxon>Streptosporangiaceae</taxon>
        <taxon>Nonomuraea</taxon>
    </lineage>
</organism>
<name>A0A4R5DXB1_9ACTN</name>
<dbReference type="Proteomes" id="UP000295136">
    <property type="component" value="Unassembled WGS sequence"/>
</dbReference>
<evidence type="ECO:0000313" key="3">
    <source>
        <dbReference type="Proteomes" id="UP000295136"/>
    </source>
</evidence>
<gene>
    <name evidence="2" type="ORF">E1295_47740</name>
</gene>
<accession>A0A4R5DXB1</accession>
<evidence type="ECO:0000313" key="2">
    <source>
        <dbReference type="EMBL" id="TDE19399.1"/>
    </source>
</evidence>